<name>A0A5D0RAU5_9FLAO</name>
<protein>
    <submittedName>
        <fullName evidence="2">FAD-binding oxidoreductase</fullName>
    </submittedName>
</protein>
<keyword evidence="3" id="KW-1185">Reference proteome</keyword>
<dbReference type="Gene3D" id="3.50.50.60">
    <property type="entry name" value="FAD/NAD(P)-binding domain"/>
    <property type="match status" value="1"/>
</dbReference>
<dbReference type="GO" id="GO:0005737">
    <property type="term" value="C:cytoplasm"/>
    <property type="evidence" value="ECO:0007669"/>
    <property type="project" value="TreeGrafter"/>
</dbReference>
<evidence type="ECO:0000259" key="1">
    <source>
        <dbReference type="Pfam" id="PF01266"/>
    </source>
</evidence>
<reference evidence="2 3" key="1">
    <citation type="submission" date="2019-08" db="EMBL/GenBank/DDBJ databases">
        <title>Genomes of Antarctic Bizionia species.</title>
        <authorList>
            <person name="Bowman J.P."/>
        </authorList>
    </citation>
    <scope>NUCLEOTIDE SEQUENCE [LARGE SCALE GENOMIC DNA]</scope>
    <source>
        <strain evidence="2 3">ADA-4</strain>
    </source>
</reference>
<accession>A0A5D0RAU5</accession>
<dbReference type="Pfam" id="PF01266">
    <property type="entry name" value="DAO"/>
    <property type="match status" value="1"/>
</dbReference>
<gene>
    <name evidence="2" type="ORF">ES674_00055</name>
</gene>
<proteinExistence type="predicted"/>
<evidence type="ECO:0000313" key="2">
    <source>
        <dbReference type="EMBL" id="TYB78209.1"/>
    </source>
</evidence>
<dbReference type="PANTHER" id="PTHR13847">
    <property type="entry name" value="SARCOSINE DEHYDROGENASE-RELATED"/>
    <property type="match status" value="1"/>
</dbReference>
<comment type="caution">
    <text evidence="2">The sequence shown here is derived from an EMBL/GenBank/DDBJ whole genome shotgun (WGS) entry which is preliminary data.</text>
</comment>
<dbReference type="SUPFAM" id="SSF54373">
    <property type="entry name" value="FAD-linked reductases, C-terminal domain"/>
    <property type="match status" value="1"/>
</dbReference>
<dbReference type="Proteomes" id="UP000323720">
    <property type="component" value="Unassembled WGS sequence"/>
</dbReference>
<dbReference type="InterPro" id="IPR036188">
    <property type="entry name" value="FAD/NAD-bd_sf"/>
</dbReference>
<dbReference type="InterPro" id="IPR006076">
    <property type="entry name" value="FAD-dep_OxRdtase"/>
</dbReference>
<dbReference type="AlphaFoldDB" id="A0A5D0RAU5"/>
<dbReference type="SUPFAM" id="SSF51971">
    <property type="entry name" value="Nucleotide-binding domain"/>
    <property type="match status" value="1"/>
</dbReference>
<feature type="domain" description="FAD dependent oxidoreductase" evidence="1">
    <location>
        <begin position="4"/>
        <end position="326"/>
    </location>
</feature>
<evidence type="ECO:0000313" key="3">
    <source>
        <dbReference type="Proteomes" id="UP000323720"/>
    </source>
</evidence>
<organism evidence="2 3">
    <name type="scientific">Bizionia myxarmorum</name>
    <dbReference type="NCBI Taxonomy" id="291186"/>
    <lineage>
        <taxon>Bacteria</taxon>
        <taxon>Pseudomonadati</taxon>
        <taxon>Bacteroidota</taxon>
        <taxon>Flavobacteriia</taxon>
        <taxon>Flavobacteriales</taxon>
        <taxon>Flavobacteriaceae</taxon>
        <taxon>Bizionia</taxon>
    </lineage>
</organism>
<dbReference type="RefSeq" id="WP_148401947.1">
    <property type="nucleotide sequence ID" value="NZ_VSKK01000001.1"/>
</dbReference>
<dbReference type="OrthoDB" id="214253at2"/>
<dbReference type="EMBL" id="VSKK01000001">
    <property type="protein sequence ID" value="TYB78209.1"/>
    <property type="molecule type" value="Genomic_DNA"/>
</dbReference>
<sequence>MKVDYFIVGLGLAGIAFCEQLRKANKTFLVFDDGSQQSSIVAAGMYNPVILKRFTEVWMADEQLILALPVYKELEELLEVKIDHKLKIYRRFASIEEQNTWFTASDNPKLEKYMSTKIVSNSNPHIDAPFGYGEVLEGGRVDTDLLISAYKKYLEKNSKLISDSFQYDDLALEGTKLHYKDHEAKQLVFCEGFGLLKNPFFKHLPLNGTKGEVITIKAPSLKIDFAVKSSVFIMPNGNDEYYVGATYNWTDKTNIPTELAKVELVSKLKTFLKCPFEVVSHFAGIRPTVNNRRPLVGTHATYNNLHVLNGLGTRGVMIAPYVAQELFNFIENKQNMNPEISINRFII</sequence>
<dbReference type="Gene3D" id="3.30.9.10">
    <property type="entry name" value="D-Amino Acid Oxidase, subunit A, domain 2"/>
    <property type="match status" value="1"/>
</dbReference>